<dbReference type="Gene3D" id="3.40.50.300">
    <property type="entry name" value="P-loop containing nucleotide triphosphate hydrolases"/>
    <property type="match status" value="2"/>
</dbReference>
<dbReference type="PROSITE" id="PS51192">
    <property type="entry name" value="HELICASE_ATP_BIND_1"/>
    <property type="match status" value="1"/>
</dbReference>
<dbReference type="SMART" id="SM00490">
    <property type="entry name" value="HELICc"/>
    <property type="match status" value="1"/>
</dbReference>
<evidence type="ECO:0000256" key="3">
    <source>
        <dbReference type="ARBA" id="ARBA00023125"/>
    </source>
</evidence>
<dbReference type="Pfam" id="PF04851">
    <property type="entry name" value="ResIII"/>
    <property type="match status" value="1"/>
</dbReference>
<dbReference type="GO" id="GO:0016787">
    <property type="term" value="F:hydrolase activity"/>
    <property type="evidence" value="ECO:0007669"/>
    <property type="project" value="InterPro"/>
</dbReference>
<keyword evidence="6" id="KW-0347">Helicase</keyword>
<keyword evidence="3" id="KW-0238">DNA-binding</keyword>
<keyword evidence="1" id="KW-0547">Nucleotide-binding</keyword>
<dbReference type="Pfam" id="PF00271">
    <property type="entry name" value="Helicase_C"/>
    <property type="match status" value="1"/>
</dbReference>
<dbReference type="InterPro" id="IPR014001">
    <property type="entry name" value="Helicase_ATP-bd"/>
</dbReference>
<evidence type="ECO:0000259" key="4">
    <source>
        <dbReference type="PROSITE" id="PS51192"/>
    </source>
</evidence>
<feature type="domain" description="Helicase C-terminal" evidence="5">
    <location>
        <begin position="314"/>
        <end position="468"/>
    </location>
</feature>
<comment type="caution">
    <text evidence="6">The sequence shown here is derived from an EMBL/GenBank/DDBJ whole genome shotgun (WGS) entry which is preliminary data.</text>
</comment>
<dbReference type="GO" id="GO:0006270">
    <property type="term" value="P:DNA replication initiation"/>
    <property type="evidence" value="ECO:0007669"/>
    <property type="project" value="TreeGrafter"/>
</dbReference>
<dbReference type="PANTHER" id="PTHR30580">
    <property type="entry name" value="PRIMOSOMAL PROTEIN N"/>
    <property type="match status" value="1"/>
</dbReference>
<feature type="domain" description="Helicase ATP-binding" evidence="4">
    <location>
        <begin position="134"/>
        <end position="286"/>
    </location>
</feature>
<dbReference type="GO" id="GO:0003677">
    <property type="term" value="F:DNA binding"/>
    <property type="evidence" value="ECO:0007669"/>
    <property type="project" value="UniProtKB-KW"/>
</dbReference>
<gene>
    <name evidence="6" type="ORF">D1B32_13465</name>
</gene>
<proteinExistence type="predicted"/>
<dbReference type="Proteomes" id="UP000285456">
    <property type="component" value="Unassembled WGS sequence"/>
</dbReference>
<dbReference type="AlphaFoldDB" id="A0A417YEU7"/>
<dbReference type="SMART" id="SM00487">
    <property type="entry name" value="DEXDc"/>
    <property type="match status" value="1"/>
</dbReference>
<evidence type="ECO:0000313" key="7">
    <source>
        <dbReference type="Proteomes" id="UP000285456"/>
    </source>
</evidence>
<protein>
    <submittedName>
        <fullName evidence="6">DNA/RNA helicase</fullName>
    </submittedName>
</protein>
<evidence type="ECO:0000313" key="6">
    <source>
        <dbReference type="EMBL" id="RHW31208.1"/>
    </source>
</evidence>
<evidence type="ECO:0000256" key="1">
    <source>
        <dbReference type="ARBA" id="ARBA00022741"/>
    </source>
</evidence>
<dbReference type="EMBL" id="QWEH01000009">
    <property type="protein sequence ID" value="RHW31208.1"/>
    <property type="molecule type" value="Genomic_DNA"/>
</dbReference>
<reference evidence="6 7" key="1">
    <citation type="journal article" date="2007" name="Int. J. Syst. Evol. Microbiol.">
        <title>Oceanobacillus profundus sp. nov., isolated from a deep-sea sediment core.</title>
        <authorList>
            <person name="Kim Y.G."/>
            <person name="Choi D.H."/>
            <person name="Hyun S."/>
            <person name="Cho B.C."/>
        </authorList>
    </citation>
    <scope>NUCLEOTIDE SEQUENCE [LARGE SCALE GENOMIC DNA]</scope>
    <source>
        <strain evidence="6 7">DSM 18246</strain>
    </source>
</reference>
<dbReference type="SUPFAM" id="SSF52540">
    <property type="entry name" value="P-loop containing nucleoside triphosphate hydrolases"/>
    <property type="match status" value="1"/>
</dbReference>
<keyword evidence="2" id="KW-0067">ATP-binding</keyword>
<accession>A0A417YEU7</accession>
<dbReference type="PANTHER" id="PTHR30580:SF1">
    <property type="entry name" value="COMF OPERON PROTEIN 1"/>
    <property type="match status" value="1"/>
</dbReference>
<dbReference type="InterPro" id="IPR001650">
    <property type="entry name" value="Helicase_C-like"/>
</dbReference>
<dbReference type="OrthoDB" id="2077914at2"/>
<dbReference type="GO" id="GO:0006302">
    <property type="term" value="P:double-strand break repair"/>
    <property type="evidence" value="ECO:0007669"/>
    <property type="project" value="TreeGrafter"/>
</dbReference>
<sequence length="468" mass="52815">MANKITIKQDEYHLHFAGKLLLRREIPLDDTAFKQLLATKQFTPLKPIKEKNFHLHCERCGNEKSSLFGKFPCTQCESTHVYCRKCIEMGRVSECEKLYLWTGEKPIWPRHESPCTWEGSLTAAQQKAADRIVSAIRINEKETLIWAVCGAGKTEMLFPGITEALICGKRVCLATPRADVVKELYPRLQQAFRAVTIQALYGGSLDKAGTAQLIVTTTHQLLRYQEAFDVIIIDEIDAFPFHADPSLPYAANRAKKSESTTVYLTATPRSKQRKRIQRKQLPHIFVPLRFHGKPLPVPKAKMCFSLKRDLQNLTIPKTIINWLKNRKNPGRQLLIFTPTIMLAEKLQKPFEILLLQTGLLHSAKQLQSVHAQDPDRGIKVQAFREKEIVALITTTILERGVTFPSVDVVILDAGHDVFDEAALVQIAGRAGRSPDDPTGEVILFHQGKTEAIHEAITSIKEMNKRGGF</sequence>
<dbReference type="PROSITE" id="PS51194">
    <property type="entry name" value="HELICASE_CTER"/>
    <property type="match status" value="1"/>
</dbReference>
<dbReference type="GO" id="GO:0005524">
    <property type="term" value="F:ATP binding"/>
    <property type="evidence" value="ECO:0007669"/>
    <property type="project" value="UniProtKB-KW"/>
</dbReference>
<evidence type="ECO:0000256" key="2">
    <source>
        <dbReference type="ARBA" id="ARBA00022840"/>
    </source>
</evidence>
<dbReference type="RefSeq" id="WP_118889657.1">
    <property type="nucleotide sequence ID" value="NZ_PHUT01000009.1"/>
</dbReference>
<dbReference type="InterPro" id="IPR027417">
    <property type="entry name" value="P-loop_NTPase"/>
</dbReference>
<dbReference type="InterPro" id="IPR006935">
    <property type="entry name" value="Helicase/UvrB_N"/>
</dbReference>
<name>A0A417YEU7_9BACI</name>
<evidence type="ECO:0000259" key="5">
    <source>
        <dbReference type="PROSITE" id="PS51194"/>
    </source>
</evidence>
<keyword evidence="7" id="KW-1185">Reference proteome</keyword>
<organism evidence="6 7">
    <name type="scientific">Oceanobacillus profundus</name>
    <dbReference type="NCBI Taxonomy" id="372463"/>
    <lineage>
        <taxon>Bacteria</taxon>
        <taxon>Bacillati</taxon>
        <taxon>Bacillota</taxon>
        <taxon>Bacilli</taxon>
        <taxon>Bacillales</taxon>
        <taxon>Bacillaceae</taxon>
        <taxon>Oceanobacillus</taxon>
    </lineage>
</organism>
<keyword evidence="6" id="KW-0378">Hydrolase</keyword>
<dbReference type="GO" id="GO:0043138">
    <property type="term" value="F:3'-5' DNA helicase activity"/>
    <property type="evidence" value="ECO:0007669"/>
    <property type="project" value="TreeGrafter"/>
</dbReference>
<dbReference type="GO" id="GO:0006310">
    <property type="term" value="P:DNA recombination"/>
    <property type="evidence" value="ECO:0007669"/>
    <property type="project" value="TreeGrafter"/>
</dbReference>